<feature type="transmembrane region" description="Helical" evidence="8">
    <location>
        <begin position="381"/>
        <end position="405"/>
    </location>
</feature>
<keyword evidence="4 8" id="KW-0812">Transmembrane</keyword>
<accession>A0A5A8DHL7</accession>
<reference evidence="9 10" key="1">
    <citation type="submission" date="2019-07" db="EMBL/GenBank/DDBJ databases">
        <title>Genomes of Cafeteria roenbergensis.</title>
        <authorList>
            <person name="Fischer M.G."/>
            <person name="Hackl T."/>
            <person name="Roman M."/>
        </authorList>
    </citation>
    <scope>NUCLEOTIDE SEQUENCE [LARGE SCALE GENOMIC DNA]</scope>
    <source>
        <strain evidence="9 10">Cflag</strain>
    </source>
</reference>
<protein>
    <recommendedName>
        <fullName evidence="11">Major facilitator superfamily (MFS) profile domain-containing protein</fullName>
    </recommendedName>
</protein>
<evidence type="ECO:0000256" key="6">
    <source>
        <dbReference type="ARBA" id="ARBA00023136"/>
    </source>
</evidence>
<evidence type="ECO:0000256" key="1">
    <source>
        <dbReference type="ARBA" id="ARBA00004127"/>
    </source>
</evidence>
<gene>
    <name evidence="9" type="ORF">FNF31_02218</name>
</gene>
<evidence type="ECO:0000256" key="3">
    <source>
        <dbReference type="ARBA" id="ARBA00022448"/>
    </source>
</evidence>
<dbReference type="PANTHER" id="PTHR23519:SF1">
    <property type="entry name" value="AUTOPHAGY-RELATED PROTEIN 22"/>
    <property type="match status" value="1"/>
</dbReference>
<dbReference type="EMBL" id="VLTM01000015">
    <property type="protein sequence ID" value="KAA0164895.1"/>
    <property type="molecule type" value="Genomic_DNA"/>
</dbReference>
<comment type="caution">
    <text evidence="9">The sequence shown here is derived from an EMBL/GenBank/DDBJ whole genome shotgun (WGS) entry which is preliminary data.</text>
</comment>
<comment type="subcellular location">
    <subcellularLocation>
        <location evidence="1">Endomembrane system</location>
        <topology evidence="1">Multi-pass membrane protein</topology>
    </subcellularLocation>
</comment>
<evidence type="ECO:0000256" key="8">
    <source>
        <dbReference type="SAM" id="Phobius"/>
    </source>
</evidence>
<feature type="transmembrane region" description="Helical" evidence="8">
    <location>
        <begin position="517"/>
        <end position="534"/>
    </location>
</feature>
<feature type="transmembrane region" description="Helical" evidence="8">
    <location>
        <begin position="263"/>
        <end position="282"/>
    </location>
</feature>
<evidence type="ECO:0000313" key="10">
    <source>
        <dbReference type="Proteomes" id="UP000325113"/>
    </source>
</evidence>
<keyword evidence="5 8" id="KW-1133">Transmembrane helix</keyword>
<feature type="transmembrane region" description="Helical" evidence="8">
    <location>
        <begin position="417"/>
        <end position="438"/>
    </location>
</feature>
<keyword evidence="6 8" id="KW-0472">Membrane</keyword>
<dbReference type="Pfam" id="PF11700">
    <property type="entry name" value="ATG22"/>
    <property type="match status" value="2"/>
</dbReference>
<evidence type="ECO:0000313" key="9">
    <source>
        <dbReference type="EMBL" id="KAA0164895.1"/>
    </source>
</evidence>
<organism evidence="9 10">
    <name type="scientific">Cafeteria roenbergensis</name>
    <name type="common">Marine flagellate</name>
    <dbReference type="NCBI Taxonomy" id="33653"/>
    <lineage>
        <taxon>Eukaryota</taxon>
        <taxon>Sar</taxon>
        <taxon>Stramenopiles</taxon>
        <taxon>Bigyra</taxon>
        <taxon>Opalozoa</taxon>
        <taxon>Bicosoecida</taxon>
        <taxon>Cafeteriaceae</taxon>
        <taxon>Cafeteria</taxon>
    </lineage>
</organism>
<feature type="transmembrane region" description="Helical" evidence="8">
    <location>
        <begin position="450"/>
        <end position="468"/>
    </location>
</feature>
<evidence type="ECO:0008006" key="11">
    <source>
        <dbReference type="Google" id="ProtNLM"/>
    </source>
</evidence>
<dbReference type="InterPro" id="IPR050495">
    <property type="entry name" value="ATG22/LtaA_families"/>
</dbReference>
<evidence type="ECO:0000256" key="2">
    <source>
        <dbReference type="ARBA" id="ARBA00006978"/>
    </source>
</evidence>
<proteinExistence type="inferred from homology"/>
<evidence type="ECO:0000256" key="4">
    <source>
        <dbReference type="ARBA" id="ARBA00022692"/>
    </source>
</evidence>
<evidence type="ECO:0000256" key="7">
    <source>
        <dbReference type="SAM" id="MobiDB-lite"/>
    </source>
</evidence>
<dbReference type="AlphaFoldDB" id="A0A5A8DHL7"/>
<dbReference type="PANTHER" id="PTHR23519">
    <property type="entry name" value="AUTOPHAGY-RELATED PROTEIN 22"/>
    <property type="match status" value="1"/>
</dbReference>
<feature type="transmembrane region" description="Helical" evidence="8">
    <location>
        <begin position="540"/>
        <end position="561"/>
    </location>
</feature>
<evidence type="ECO:0000256" key="5">
    <source>
        <dbReference type="ARBA" id="ARBA00022989"/>
    </source>
</evidence>
<dbReference type="Gene3D" id="1.20.1250.20">
    <property type="entry name" value="MFS general substrate transporter like domains"/>
    <property type="match status" value="1"/>
</dbReference>
<feature type="transmembrane region" description="Helical" evidence="8">
    <location>
        <begin position="37"/>
        <end position="56"/>
    </location>
</feature>
<dbReference type="Proteomes" id="UP000325113">
    <property type="component" value="Unassembled WGS sequence"/>
</dbReference>
<dbReference type="GO" id="GO:0012505">
    <property type="term" value="C:endomembrane system"/>
    <property type="evidence" value="ECO:0007669"/>
    <property type="project" value="UniProtKB-SubCell"/>
</dbReference>
<feature type="region of interest" description="Disordered" evidence="7">
    <location>
        <begin position="580"/>
        <end position="618"/>
    </location>
</feature>
<feature type="compositionally biased region" description="Low complexity" evidence="7">
    <location>
        <begin position="134"/>
        <end position="145"/>
    </location>
</feature>
<dbReference type="SUPFAM" id="SSF103473">
    <property type="entry name" value="MFS general substrate transporter"/>
    <property type="match status" value="1"/>
</dbReference>
<comment type="similarity">
    <text evidence="2">Belongs to the ATG22 family.</text>
</comment>
<keyword evidence="3" id="KW-0813">Transport</keyword>
<feature type="compositionally biased region" description="Low complexity" evidence="7">
    <location>
        <begin position="164"/>
        <end position="179"/>
    </location>
</feature>
<feature type="transmembrane region" description="Helical" evidence="8">
    <location>
        <begin position="210"/>
        <end position="231"/>
    </location>
</feature>
<dbReference type="InterPro" id="IPR036259">
    <property type="entry name" value="MFS_trans_sf"/>
</dbReference>
<sequence length="678" mass="68856">MYDAWDSVSVVGTSLFLPQAITALSSAAGSQAPRALWSFLGSVSTGVSIAAFLAIGPIAEYSDLRVRLMRPCSLAGAAAMLLFLAVQHPSMLWLAALSVVVMRVANRAAGLMYGALLRDTSTPGEPHPGDETTGSAPRRAGGSPARRPDEQVPTWPSLASDAPAEAAGTAPRPQAAQQPAGGGPDSEAAAIAAAHELAARGTAVGYMGMLVYALLAAACFLLPGMLVGSAADAAVVPVNASDPTGPTVGAADTLGASYWLEQMLPIVGIGAFWACGALLVTFPHLTIQRPGPPLPAWVVHGFGCGPRPAGCLSGACGCCCSGPDRPRPPEQLAGARGGCSCRRAARLPCLAVRVARFGATTGLADQAEALALTWRLPGQDLLWYLVSWMFLSDAASTATSSAALLVADELGVSSLELAAIAVLGMVTAAGGATGWRLLVRAGILSGTAALHVAILVLSAVLGWVAFMASRWELYALTVIAGVQLGAIASFTRSLLVSMTPRDEQARIGALYELTQKGTSWIGPLAIGAAVQAMGEQHYRAIVVITVAVEVAIGWPMFLLCVNERRGAHAAAEFDRVREAERGGAASPSQGSGRAVAKQAAGAGATGAPAGRNTPPPMPNEVLSPLVLATRAAAKRGPQAPSAPAREACSGGALVGVAGPPAAALQASLLRSKSAALQL</sequence>
<dbReference type="InterPro" id="IPR024671">
    <property type="entry name" value="Atg22-like"/>
</dbReference>
<name>A0A5A8DHL7_CAFRO</name>
<feature type="compositionally biased region" description="Low complexity" evidence="7">
    <location>
        <begin position="592"/>
        <end position="610"/>
    </location>
</feature>
<feature type="transmembrane region" description="Helical" evidence="8">
    <location>
        <begin position="474"/>
        <end position="496"/>
    </location>
</feature>
<feature type="region of interest" description="Disordered" evidence="7">
    <location>
        <begin position="120"/>
        <end position="187"/>
    </location>
</feature>